<name>F9XR07_ZYMTI</name>
<accession>F9XR07</accession>
<evidence type="ECO:0000313" key="2">
    <source>
        <dbReference type="Proteomes" id="UP000008062"/>
    </source>
</evidence>
<dbReference type="GeneID" id="13400326"/>
<reference evidence="1 2" key="1">
    <citation type="journal article" date="2011" name="PLoS Genet.">
        <title>Finished genome of the fungal wheat pathogen Mycosphaerella graminicola reveals dispensome structure, chromosome plasticity, and stealth pathogenesis.</title>
        <authorList>
            <person name="Goodwin S.B."/>
            <person name="Ben M'barek S."/>
            <person name="Dhillon B."/>
            <person name="Wittenberg A.H.J."/>
            <person name="Crane C.F."/>
            <person name="Hane J.K."/>
            <person name="Foster A.J."/>
            <person name="Van der Lee T.A.J."/>
            <person name="Grimwood J."/>
            <person name="Aerts A."/>
            <person name="Antoniw J."/>
            <person name="Bailey A."/>
            <person name="Bluhm B."/>
            <person name="Bowler J."/>
            <person name="Bristow J."/>
            <person name="van der Burgt A."/>
            <person name="Canto-Canche B."/>
            <person name="Churchill A.C.L."/>
            <person name="Conde-Ferraez L."/>
            <person name="Cools H.J."/>
            <person name="Coutinho P.M."/>
            <person name="Csukai M."/>
            <person name="Dehal P."/>
            <person name="De Wit P."/>
            <person name="Donzelli B."/>
            <person name="van de Geest H.C."/>
            <person name="van Ham R.C.H.J."/>
            <person name="Hammond-Kosack K.E."/>
            <person name="Henrissat B."/>
            <person name="Kilian A."/>
            <person name="Kobayashi A.K."/>
            <person name="Koopmann E."/>
            <person name="Kourmpetis Y."/>
            <person name="Kuzniar A."/>
            <person name="Lindquist E."/>
            <person name="Lombard V."/>
            <person name="Maliepaard C."/>
            <person name="Martins N."/>
            <person name="Mehrabi R."/>
            <person name="Nap J.P.H."/>
            <person name="Ponomarenko A."/>
            <person name="Rudd J.J."/>
            <person name="Salamov A."/>
            <person name="Schmutz J."/>
            <person name="Schouten H.J."/>
            <person name="Shapiro H."/>
            <person name="Stergiopoulos I."/>
            <person name="Torriani S.F.F."/>
            <person name="Tu H."/>
            <person name="de Vries R.P."/>
            <person name="Waalwijk C."/>
            <person name="Ware S.B."/>
            <person name="Wiebenga A."/>
            <person name="Zwiers L.-H."/>
            <person name="Oliver R.P."/>
            <person name="Grigoriev I.V."/>
            <person name="Kema G.H.J."/>
        </authorList>
    </citation>
    <scope>NUCLEOTIDE SEQUENCE [LARGE SCALE GENOMIC DNA]</scope>
    <source>
        <strain evidence="2">CBS 115943 / IPO323</strain>
    </source>
</reference>
<proteinExistence type="predicted"/>
<dbReference type="HOGENOM" id="CLU_2308302_0_0_1"/>
<keyword evidence="2" id="KW-1185">Reference proteome</keyword>
<organism evidence="1 2">
    <name type="scientific">Zymoseptoria tritici (strain CBS 115943 / IPO323)</name>
    <name type="common">Speckled leaf blotch fungus</name>
    <name type="synonym">Septoria tritici</name>
    <dbReference type="NCBI Taxonomy" id="336722"/>
    <lineage>
        <taxon>Eukaryota</taxon>
        <taxon>Fungi</taxon>
        <taxon>Dikarya</taxon>
        <taxon>Ascomycota</taxon>
        <taxon>Pezizomycotina</taxon>
        <taxon>Dothideomycetes</taxon>
        <taxon>Dothideomycetidae</taxon>
        <taxon>Mycosphaerellales</taxon>
        <taxon>Mycosphaerellaceae</taxon>
        <taxon>Zymoseptoria</taxon>
    </lineage>
</organism>
<dbReference type="AlphaFoldDB" id="F9XR07"/>
<dbReference type="RefSeq" id="XP_003847353.1">
    <property type="nucleotide sequence ID" value="XM_003847305.1"/>
</dbReference>
<dbReference type="EMBL" id="CM001210">
    <property type="protein sequence ID" value="EGP82329.1"/>
    <property type="molecule type" value="Genomic_DNA"/>
</dbReference>
<dbReference type="InParanoid" id="F9XR07"/>
<dbReference type="KEGG" id="ztr:MYCGRDRAFT_97694"/>
<dbReference type="Proteomes" id="UP000008062">
    <property type="component" value="Chromosome 15"/>
</dbReference>
<gene>
    <name evidence="1" type="ORF">MYCGRDRAFT_97694</name>
</gene>
<protein>
    <submittedName>
        <fullName evidence="1">Uncharacterized protein</fullName>
    </submittedName>
</protein>
<sequence>MSVDEEGHSIPLRSRFLYLYLYEQTRSTAVVWIHRSPTLCNGGWDSGLHIHIQPGCNCAEKDHRHAPVHRTLTRLPNFHSTTEVSLHAIRSQRMPCLRAP</sequence>
<evidence type="ECO:0000313" key="1">
    <source>
        <dbReference type="EMBL" id="EGP82329.1"/>
    </source>
</evidence>